<dbReference type="Proteomes" id="UP000028582">
    <property type="component" value="Unassembled WGS sequence"/>
</dbReference>
<protein>
    <recommendedName>
        <fullName evidence="5">RxLR effector protein</fullName>
    </recommendedName>
</protein>
<dbReference type="AlphaFoldDB" id="A0A081B4N1"/>
<evidence type="ECO:0000256" key="1">
    <source>
        <dbReference type="SAM" id="MobiDB-lite"/>
    </source>
</evidence>
<keyword evidence="2" id="KW-0732">Signal</keyword>
<organism evidence="3 4">
    <name type="scientific">Phytophthora nicotianae P1976</name>
    <dbReference type="NCBI Taxonomy" id="1317066"/>
    <lineage>
        <taxon>Eukaryota</taxon>
        <taxon>Sar</taxon>
        <taxon>Stramenopiles</taxon>
        <taxon>Oomycota</taxon>
        <taxon>Peronosporomycetes</taxon>
        <taxon>Peronosporales</taxon>
        <taxon>Peronosporaceae</taxon>
        <taxon>Phytophthora</taxon>
    </lineage>
</organism>
<evidence type="ECO:0000256" key="2">
    <source>
        <dbReference type="SAM" id="SignalP"/>
    </source>
</evidence>
<name>A0A081B4N1_PHYNI</name>
<dbReference type="EMBL" id="ANJA01000082">
    <property type="protein sequence ID" value="ETO86092.1"/>
    <property type="molecule type" value="Genomic_DNA"/>
</dbReference>
<evidence type="ECO:0000313" key="3">
    <source>
        <dbReference type="EMBL" id="ETO86092.1"/>
    </source>
</evidence>
<accession>A0A081B4N1</accession>
<comment type="caution">
    <text evidence="3">The sequence shown here is derived from an EMBL/GenBank/DDBJ whole genome shotgun (WGS) entry which is preliminary data.</text>
</comment>
<feature type="region of interest" description="Disordered" evidence="1">
    <location>
        <begin position="27"/>
        <end position="57"/>
    </location>
</feature>
<evidence type="ECO:0000313" key="4">
    <source>
        <dbReference type="Proteomes" id="UP000028582"/>
    </source>
</evidence>
<evidence type="ECO:0008006" key="5">
    <source>
        <dbReference type="Google" id="ProtNLM"/>
    </source>
</evidence>
<proteinExistence type="predicted"/>
<feature type="compositionally biased region" description="Low complexity" evidence="1">
    <location>
        <begin position="48"/>
        <end position="57"/>
    </location>
</feature>
<feature type="chain" id="PRO_5001754920" description="RxLR effector protein" evidence="2">
    <location>
        <begin position="19"/>
        <end position="57"/>
    </location>
</feature>
<reference evidence="3 4" key="1">
    <citation type="submission" date="2013-11" db="EMBL/GenBank/DDBJ databases">
        <title>The Genome Sequence of Phytophthora parasitica P1976.</title>
        <authorList>
            <consortium name="The Broad Institute Genomics Platform"/>
            <person name="Russ C."/>
            <person name="Tyler B."/>
            <person name="Panabieres F."/>
            <person name="Shan W."/>
            <person name="Tripathy S."/>
            <person name="Grunwald N."/>
            <person name="Machado M."/>
            <person name="Johnson C.S."/>
            <person name="Walker B."/>
            <person name="Young S."/>
            <person name="Zeng Q."/>
            <person name="Gargeya S."/>
            <person name="Fitzgerald M."/>
            <person name="Haas B."/>
            <person name="Abouelleil A."/>
            <person name="Allen A.W."/>
            <person name="Alvarado L."/>
            <person name="Arachchi H.M."/>
            <person name="Berlin A.M."/>
            <person name="Chapman S.B."/>
            <person name="Gainer-Dewar J."/>
            <person name="Goldberg J."/>
            <person name="Griggs A."/>
            <person name="Gujja S."/>
            <person name="Hansen M."/>
            <person name="Howarth C."/>
            <person name="Imamovic A."/>
            <person name="Ireland A."/>
            <person name="Larimer J."/>
            <person name="McCowan C."/>
            <person name="Murphy C."/>
            <person name="Pearson M."/>
            <person name="Poon T.W."/>
            <person name="Priest M."/>
            <person name="Roberts A."/>
            <person name="Saif S."/>
            <person name="Shea T."/>
            <person name="Sisk P."/>
            <person name="Sykes S."/>
            <person name="Wortman J."/>
            <person name="Nusbaum C."/>
            <person name="Birren B."/>
        </authorList>
    </citation>
    <scope>NUCLEOTIDE SEQUENCE [LARGE SCALE GENOMIC DNA]</scope>
    <source>
        <strain evidence="3 4">P1976</strain>
    </source>
</reference>
<sequence>MNVLKSLALITIIAATLCWTPAVADSREAERRGERFSPYNRNSPPEPSAEGSSGPRK</sequence>
<feature type="signal peptide" evidence="2">
    <location>
        <begin position="1"/>
        <end position="18"/>
    </location>
</feature>
<gene>
    <name evidence="3" type="ORF">F444_00324</name>
</gene>